<dbReference type="Proteomes" id="UP000007813">
    <property type="component" value="Unassembled WGS sequence"/>
</dbReference>
<dbReference type="eggNOG" id="arCOG14369">
    <property type="taxonomic scope" value="Archaea"/>
</dbReference>
<proteinExistence type="predicted"/>
<evidence type="ECO:0000313" key="2">
    <source>
        <dbReference type="Proteomes" id="UP000007813"/>
    </source>
</evidence>
<gene>
    <name evidence="1" type="ORF">HSB1_39000</name>
</gene>
<reference evidence="1 2" key="1">
    <citation type="journal article" date="2012" name="J. Bacteriol.">
        <title>Draft Genome Sequence of the Extremely Halophilic Archaeon Halogranum salarium B-1T.</title>
        <authorList>
            <person name="Kim K.K."/>
            <person name="Lee K.C."/>
            <person name="Lee J.S."/>
        </authorList>
    </citation>
    <scope>NUCLEOTIDE SEQUENCE [LARGE SCALE GENOMIC DNA]</scope>
    <source>
        <strain evidence="1 2">B-1</strain>
    </source>
</reference>
<evidence type="ECO:0000313" key="1">
    <source>
        <dbReference type="EMBL" id="EJN57752.1"/>
    </source>
</evidence>
<dbReference type="AlphaFoldDB" id="J3EU14"/>
<organism evidence="1 2">
    <name type="scientific">Halogranum salarium B-1</name>
    <dbReference type="NCBI Taxonomy" id="1210908"/>
    <lineage>
        <taxon>Archaea</taxon>
        <taxon>Methanobacteriati</taxon>
        <taxon>Methanobacteriota</taxon>
        <taxon>Stenosarchaea group</taxon>
        <taxon>Halobacteria</taxon>
        <taxon>Halobacteriales</taxon>
        <taxon>Haloferacaceae</taxon>
    </lineage>
</organism>
<name>J3EU14_9EURY</name>
<protein>
    <submittedName>
        <fullName evidence="1">Uncharacterized protein</fullName>
    </submittedName>
</protein>
<dbReference type="RefSeq" id="WP_009377073.1">
    <property type="nucleotide sequence ID" value="NZ_ALJD01000011.1"/>
</dbReference>
<sequence length="330" mass="36294">MDYPYTHYDNGLRVKLTGYSIDGTDTGTPPSDRLVELTGWAEWSTVTITGTVTIESSVFGDVFPTEELKDDTPPARLLLVGDCRYTHDRGRVAELEDNDGGVTAGKAYEWELTMNRDNVFAQVALTPVLVRSGDGGGPPGEYAWVEGQQVADGPPATVVTDDVEEWLDGHMAVKLKPFSKSGLPKENLFSLDDARVEEPVLWINSEQDLVANLLTSRVPAGPKADLRDALASQLAHPVWVQLVMWTAAELGEDANWKHAWQEAVLENVVAPMWDLDTAEEAARKLHEYISEDPDTDGTIRELSGDLNAHIQRRLESGPKLTDLVATQESD</sequence>
<comment type="caution">
    <text evidence="1">The sequence shown here is derived from an EMBL/GenBank/DDBJ whole genome shotgun (WGS) entry which is preliminary data.</text>
</comment>
<dbReference type="EMBL" id="ALJD01000011">
    <property type="protein sequence ID" value="EJN57752.1"/>
    <property type="molecule type" value="Genomic_DNA"/>
</dbReference>
<accession>J3EU14</accession>